<gene>
    <name evidence="4" type="ORF">ACFPP6_14080</name>
</gene>
<organism evidence="4 5">
    <name type="scientific">Streptomyces aureoversilis</name>
    <dbReference type="NCBI Taxonomy" id="67277"/>
    <lineage>
        <taxon>Bacteria</taxon>
        <taxon>Bacillati</taxon>
        <taxon>Actinomycetota</taxon>
        <taxon>Actinomycetes</taxon>
        <taxon>Kitasatosporales</taxon>
        <taxon>Streptomycetaceae</taxon>
        <taxon>Streptomyces</taxon>
    </lineage>
</organism>
<accession>A0ABV9ZWJ4</accession>
<protein>
    <submittedName>
        <fullName evidence="4">4-hydroxybenzoate 3-monooxygenase</fullName>
    </submittedName>
</protein>
<name>A0ABV9ZWJ4_9ACTN</name>
<dbReference type="Gene3D" id="3.50.50.60">
    <property type="entry name" value="FAD/NAD(P)-binding domain"/>
    <property type="match status" value="1"/>
</dbReference>
<keyword evidence="2" id="KW-0274">FAD</keyword>
<keyword evidence="5" id="KW-1185">Reference proteome</keyword>
<dbReference type="Proteomes" id="UP001596222">
    <property type="component" value="Unassembled WGS sequence"/>
</dbReference>
<sequence>MRTTVAIIGAGPAGLLLARLLHRAGVDCVVLEARDRAYVERRQRAGMLEQGAADVLRECGAGGRLDREGLVHRGFELRFEGEAHRVDLPSLTGGRTVTLYPQTEVVKDLIALQLAEGPPLLFGARVVAVEKTDGEQPLVRFVTEEPGGRDGPERAGGPERTLECEYVAGCDGSYGASRRALPPGAVRMHARTYPYSWLGILADVAPSSDELLLAGHERGFALHSMRTPALSRLYIQVPNGTSPGDWPDDRIWDELDVRLAAGDWRLQRGPVLTKSVSGLRSQVIEPMRHGRLLLAGDAAHIVPPSAAKGLNLAFGDVVTMARAFTHWHRSGSTSLIDRYSDNCLRRVWQAQAFSHEMTTLLHTPPGADAYDRAMQLTRLRRLTGPTAAAAELAENYAGAPLI</sequence>
<dbReference type="SUPFAM" id="SSF51905">
    <property type="entry name" value="FAD/NAD(P)-binding domain"/>
    <property type="match status" value="1"/>
</dbReference>
<dbReference type="PRINTS" id="PR00420">
    <property type="entry name" value="RNGMNOXGNASE"/>
</dbReference>
<evidence type="ECO:0000256" key="2">
    <source>
        <dbReference type="ARBA" id="ARBA00022827"/>
    </source>
</evidence>
<proteinExistence type="predicted"/>
<dbReference type="PANTHER" id="PTHR43004:SF3">
    <property type="entry name" value="P-HYDROXYBENZOATE HYDROXYLASE"/>
    <property type="match status" value="1"/>
</dbReference>
<dbReference type="SUPFAM" id="SSF54373">
    <property type="entry name" value="FAD-linked reductases, C-terminal domain"/>
    <property type="match status" value="1"/>
</dbReference>
<evidence type="ECO:0000313" key="5">
    <source>
        <dbReference type="Proteomes" id="UP001596222"/>
    </source>
</evidence>
<evidence type="ECO:0000313" key="4">
    <source>
        <dbReference type="EMBL" id="MFC5145789.1"/>
    </source>
</evidence>
<dbReference type="EMBL" id="JBHSKJ010000007">
    <property type="protein sequence ID" value="MFC5145789.1"/>
    <property type="molecule type" value="Genomic_DNA"/>
</dbReference>
<dbReference type="Gene3D" id="3.30.9.10">
    <property type="entry name" value="D-Amino Acid Oxidase, subunit A, domain 2"/>
    <property type="match status" value="1"/>
</dbReference>
<comment type="caution">
    <text evidence="4">The sequence shown here is derived from an EMBL/GenBank/DDBJ whole genome shotgun (WGS) entry which is preliminary data.</text>
</comment>
<dbReference type="Pfam" id="PF01494">
    <property type="entry name" value="FAD_binding_3"/>
    <property type="match status" value="1"/>
</dbReference>
<evidence type="ECO:0000256" key="1">
    <source>
        <dbReference type="ARBA" id="ARBA00022630"/>
    </source>
</evidence>
<evidence type="ECO:0000259" key="3">
    <source>
        <dbReference type="Pfam" id="PF01494"/>
    </source>
</evidence>
<dbReference type="InterPro" id="IPR050641">
    <property type="entry name" value="RIFMO-like"/>
</dbReference>
<dbReference type="NCBIfam" id="NF006091">
    <property type="entry name" value="PRK08243.1"/>
    <property type="match status" value="1"/>
</dbReference>
<dbReference type="RefSeq" id="WP_382041157.1">
    <property type="nucleotide sequence ID" value="NZ_JBHSKJ010000007.1"/>
</dbReference>
<feature type="domain" description="FAD-binding" evidence="3">
    <location>
        <begin position="2"/>
        <end position="353"/>
    </location>
</feature>
<dbReference type="InterPro" id="IPR002938">
    <property type="entry name" value="FAD-bd"/>
</dbReference>
<dbReference type="InterPro" id="IPR036188">
    <property type="entry name" value="FAD/NAD-bd_sf"/>
</dbReference>
<dbReference type="PANTHER" id="PTHR43004">
    <property type="entry name" value="TRK SYSTEM POTASSIUM UPTAKE PROTEIN"/>
    <property type="match status" value="1"/>
</dbReference>
<reference evidence="5" key="1">
    <citation type="journal article" date="2019" name="Int. J. Syst. Evol. Microbiol.">
        <title>The Global Catalogue of Microorganisms (GCM) 10K type strain sequencing project: providing services to taxonomists for standard genome sequencing and annotation.</title>
        <authorList>
            <consortium name="The Broad Institute Genomics Platform"/>
            <consortium name="The Broad Institute Genome Sequencing Center for Infectious Disease"/>
            <person name="Wu L."/>
            <person name="Ma J."/>
        </authorList>
    </citation>
    <scope>NUCLEOTIDE SEQUENCE [LARGE SCALE GENOMIC DNA]</scope>
    <source>
        <strain evidence="5">CGMCC 4.1641</strain>
    </source>
</reference>
<keyword evidence="1" id="KW-0285">Flavoprotein</keyword>